<name>A0AA87ZJK8_FICCA</name>
<accession>A0AA87ZJK8</accession>
<protein>
    <submittedName>
        <fullName evidence="1">Uncharacterized protein</fullName>
    </submittedName>
</protein>
<sequence>MDVRRKGIYRSFSPTSSSLTISIRCSDGTFNPALAEFLDKSANTITSTRRLLNRVYQPELALALSQDKNLATKWGGF</sequence>
<organism evidence="1 2">
    <name type="scientific">Ficus carica</name>
    <name type="common">Common fig</name>
    <dbReference type="NCBI Taxonomy" id="3494"/>
    <lineage>
        <taxon>Eukaryota</taxon>
        <taxon>Viridiplantae</taxon>
        <taxon>Streptophyta</taxon>
        <taxon>Embryophyta</taxon>
        <taxon>Tracheophyta</taxon>
        <taxon>Spermatophyta</taxon>
        <taxon>Magnoliopsida</taxon>
        <taxon>eudicotyledons</taxon>
        <taxon>Gunneridae</taxon>
        <taxon>Pentapetalae</taxon>
        <taxon>rosids</taxon>
        <taxon>fabids</taxon>
        <taxon>Rosales</taxon>
        <taxon>Moraceae</taxon>
        <taxon>Ficeae</taxon>
        <taxon>Ficus</taxon>
    </lineage>
</organism>
<dbReference type="EMBL" id="BTGU01000004">
    <property type="protein sequence ID" value="GMN33255.1"/>
    <property type="molecule type" value="Genomic_DNA"/>
</dbReference>
<dbReference type="AlphaFoldDB" id="A0AA87ZJK8"/>
<evidence type="ECO:0000313" key="1">
    <source>
        <dbReference type="EMBL" id="GMN33255.1"/>
    </source>
</evidence>
<keyword evidence="2" id="KW-1185">Reference proteome</keyword>
<gene>
    <name evidence="1" type="ORF">TIFTF001_004062</name>
</gene>
<reference evidence="1" key="1">
    <citation type="submission" date="2023-07" db="EMBL/GenBank/DDBJ databases">
        <title>draft genome sequence of fig (Ficus carica).</title>
        <authorList>
            <person name="Takahashi T."/>
            <person name="Nishimura K."/>
        </authorList>
    </citation>
    <scope>NUCLEOTIDE SEQUENCE</scope>
</reference>
<evidence type="ECO:0000313" key="2">
    <source>
        <dbReference type="Proteomes" id="UP001187192"/>
    </source>
</evidence>
<dbReference type="Proteomes" id="UP001187192">
    <property type="component" value="Unassembled WGS sequence"/>
</dbReference>
<proteinExistence type="predicted"/>
<comment type="caution">
    <text evidence="1">The sequence shown here is derived from an EMBL/GenBank/DDBJ whole genome shotgun (WGS) entry which is preliminary data.</text>
</comment>